<keyword evidence="1" id="KW-1133">Transmembrane helix</keyword>
<feature type="transmembrane region" description="Helical" evidence="1">
    <location>
        <begin position="7"/>
        <end position="27"/>
    </location>
</feature>
<reference evidence="2" key="1">
    <citation type="submission" date="2014-09" db="EMBL/GenBank/DDBJ databases">
        <authorList>
            <person name="Magalhaes I.L.F."/>
            <person name="Oliveira U."/>
            <person name="Santos F.R."/>
            <person name="Vidigal T.H.D.A."/>
            <person name="Brescovit A.D."/>
            <person name="Santos A.J."/>
        </authorList>
    </citation>
    <scope>NUCLEOTIDE SEQUENCE</scope>
    <source>
        <tissue evidence="2">Shoot tissue taken approximately 20 cm above the soil surface</tissue>
    </source>
</reference>
<keyword evidence="1" id="KW-0812">Transmembrane</keyword>
<dbReference type="AlphaFoldDB" id="A0A0A9CNG7"/>
<reference evidence="2" key="2">
    <citation type="journal article" date="2015" name="Data Brief">
        <title>Shoot transcriptome of the giant reed, Arundo donax.</title>
        <authorList>
            <person name="Barrero R.A."/>
            <person name="Guerrero F.D."/>
            <person name="Moolhuijzen P."/>
            <person name="Goolsby J.A."/>
            <person name="Tidwell J."/>
            <person name="Bellgard S.E."/>
            <person name="Bellgard M.I."/>
        </authorList>
    </citation>
    <scope>NUCLEOTIDE SEQUENCE</scope>
    <source>
        <tissue evidence="2">Shoot tissue taken approximately 20 cm above the soil surface</tissue>
    </source>
</reference>
<sequence length="70" mass="8148">MFRSITLWFLIPTFTLIWNLVVIKTFWLQPCSFAITWAPVITLEILVTDAMQDYFSCSADTLLVKKITKC</sequence>
<proteinExistence type="predicted"/>
<dbReference type="EMBL" id="GBRH01222950">
    <property type="protein sequence ID" value="JAD74945.1"/>
    <property type="molecule type" value="Transcribed_RNA"/>
</dbReference>
<accession>A0A0A9CNG7</accession>
<evidence type="ECO:0000256" key="1">
    <source>
        <dbReference type="SAM" id="Phobius"/>
    </source>
</evidence>
<evidence type="ECO:0000313" key="2">
    <source>
        <dbReference type="EMBL" id="JAD74945.1"/>
    </source>
</evidence>
<organism evidence="2">
    <name type="scientific">Arundo donax</name>
    <name type="common">Giant reed</name>
    <name type="synonym">Donax arundinaceus</name>
    <dbReference type="NCBI Taxonomy" id="35708"/>
    <lineage>
        <taxon>Eukaryota</taxon>
        <taxon>Viridiplantae</taxon>
        <taxon>Streptophyta</taxon>
        <taxon>Embryophyta</taxon>
        <taxon>Tracheophyta</taxon>
        <taxon>Spermatophyta</taxon>
        <taxon>Magnoliopsida</taxon>
        <taxon>Liliopsida</taxon>
        <taxon>Poales</taxon>
        <taxon>Poaceae</taxon>
        <taxon>PACMAD clade</taxon>
        <taxon>Arundinoideae</taxon>
        <taxon>Arundineae</taxon>
        <taxon>Arundo</taxon>
    </lineage>
</organism>
<protein>
    <submittedName>
        <fullName evidence="2">Uncharacterized protein</fullName>
    </submittedName>
</protein>
<keyword evidence="1" id="KW-0472">Membrane</keyword>
<name>A0A0A9CNG7_ARUDO</name>